<keyword evidence="2" id="KW-1185">Reference proteome</keyword>
<organism evidence="1 2">
    <name type="scientific">Bos mutus</name>
    <name type="common">wild yak</name>
    <dbReference type="NCBI Taxonomy" id="72004"/>
    <lineage>
        <taxon>Eukaryota</taxon>
        <taxon>Metazoa</taxon>
        <taxon>Chordata</taxon>
        <taxon>Craniata</taxon>
        <taxon>Vertebrata</taxon>
        <taxon>Euteleostomi</taxon>
        <taxon>Mammalia</taxon>
        <taxon>Eutheria</taxon>
        <taxon>Laurasiatheria</taxon>
        <taxon>Artiodactyla</taxon>
        <taxon>Ruminantia</taxon>
        <taxon>Pecora</taxon>
        <taxon>Bovidae</taxon>
        <taxon>Bovinae</taxon>
        <taxon>Bos</taxon>
    </lineage>
</organism>
<dbReference type="EMBL" id="VBQZ03000151">
    <property type="protein sequence ID" value="MXQ96030.1"/>
    <property type="molecule type" value="Genomic_DNA"/>
</dbReference>
<dbReference type="AlphaFoldDB" id="A0A6B0S154"/>
<evidence type="ECO:0000313" key="1">
    <source>
        <dbReference type="EMBL" id="MXQ96030.1"/>
    </source>
</evidence>
<accession>A0A6B0S154</accession>
<proteinExistence type="predicted"/>
<reference evidence="1" key="1">
    <citation type="submission" date="2019-10" db="EMBL/GenBank/DDBJ databases">
        <title>The sequence and de novo assembly of the wild yak genome.</title>
        <authorList>
            <person name="Liu Y."/>
        </authorList>
    </citation>
    <scope>NUCLEOTIDE SEQUENCE [LARGE SCALE GENOMIC DNA]</scope>
    <source>
        <strain evidence="1">WY2019</strain>
    </source>
</reference>
<sequence length="102" mass="10282">MEVDPRGNRAPGKLRVPISVAAPVAPPDAAKHGPALPAGASGVTLTPNCDPGCIRGRAPHLESGGTVVPGLWTFVKAQILPCSGHSVSLSSLECGLDVAARQ</sequence>
<evidence type="ECO:0000313" key="2">
    <source>
        <dbReference type="Proteomes" id="UP000322234"/>
    </source>
</evidence>
<dbReference type="Proteomes" id="UP000322234">
    <property type="component" value="Unassembled WGS sequence"/>
</dbReference>
<gene>
    <name evidence="1" type="ORF">E5288_WYG022264</name>
</gene>
<protein>
    <submittedName>
        <fullName evidence="1">Uncharacterized protein</fullName>
    </submittedName>
</protein>
<name>A0A6B0S154_9CETA</name>
<comment type="caution">
    <text evidence="1">The sequence shown here is derived from an EMBL/GenBank/DDBJ whole genome shotgun (WGS) entry which is preliminary data.</text>
</comment>